<dbReference type="InterPro" id="IPR001164">
    <property type="entry name" value="ArfGAP_dom"/>
</dbReference>
<dbReference type="InterPro" id="IPR027267">
    <property type="entry name" value="AH/BAR_dom_sf"/>
</dbReference>
<dbReference type="InterPro" id="IPR004148">
    <property type="entry name" value="BAR_dom"/>
</dbReference>
<evidence type="ECO:0000313" key="12">
    <source>
        <dbReference type="EMBL" id="KZM91230.1"/>
    </source>
</evidence>
<dbReference type="Pfam" id="PF01412">
    <property type="entry name" value="ArfGap"/>
    <property type="match status" value="1"/>
</dbReference>
<evidence type="ECO:0000259" key="10">
    <source>
        <dbReference type="PROSITE" id="PS50003"/>
    </source>
</evidence>
<dbReference type="InterPro" id="IPR001849">
    <property type="entry name" value="PH_domain"/>
</dbReference>
<dbReference type="EMBL" id="CP093348">
    <property type="protein sequence ID" value="WOH05464.1"/>
    <property type="molecule type" value="Genomic_DNA"/>
</dbReference>
<evidence type="ECO:0000256" key="4">
    <source>
        <dbReference type="ARBA" id="ARBA00022771"/>
    </source>
</evidence>
<dbReference type="GO" id="GO:0005096">
    <property type="term" value="F:GTPase activator activity"/>
    <property type="evidence" value="ECO:0007669"/>
    <property type="project" value="UniProtKB-KW"/>
</dbReference>
<dbReference type="GO" id="GO:0035618">
    <property type="term" value="C:root hair"/>
    <property type="evidence" value="ECO:0007669"/>
    <property type="project" value="EnsemblPlants"/>
</dbReference>
<keyword evidence="2" id="KW-0479">Metal-binding</keyword>
<dbReference type="GO" id="GO:0048768">
    <property type="term" value="P:root hair cell tip growth"/>
    <property type="evidence" value="ECO:0007669"/>
    <property type="project" value="EnsemblPlants"/>
</dbReference>
<reference evidence="12" key="1">
    <citation type="journal article" date="2016" name="Nat. Genet.">
        <title>A high-quality carrot genome assembly provides new insights into carotenoid accumulation and asterid genome evolution.</title>
        <authorList>
            <person name="Iorizzo M."/>
            <person name="Ellison S."/>
            <person name="Senalik D."/>
            <person name="Zeng P."/>
            <person name="Satapoomin P."/>
            <person name="Huang J."/>
            <person name="Bowman M."/>
            <person name="Iovene M."/>
            <person name="Sanseverino W."/>
            <person name="Cavagnaro P."/>
            <person name="Yildiz M."/>
            <person name="Macko-Podgorni A."/>
            <person name="Moranska E."/>
            <person name="Grzebelus E."/>
            <person name="Grzebelus D."/>
            <person name="Ashrafi H."/>
            <person name="Zheng Z."/>
            <person name="Cheng S."/>
            <person name="Spooner D."/>
            <person name="Van Deynze A."/>
            <person name="Simon P."/>
        </authorList>
    </citation>
    <scope>NUCLEOTIDE SEQUENCE [LARGE SCALE GENOMIC DNA]</scope>
    <source>
        <tissue evidence="12">Leaf</tissue>
    </source>
</reference>
<dbReference type="Gene3D" id="1.10.220.150">
    <property type="entry name" value="Arf GTPase activating protein"/>
    <property type="match status" value="1"/>
</dbReference>
<dbReference type="Gene3D" id="2.30.29.30">
    <property type="entry name" value="Pleckstrin-homology domain (PH domain)/Phosphotyrosine-binding domain (PTB)"/>
    <property type="match status" value="1"/>
</dbReference>
<dbReference type="InterPro" id="IPR002110">
    <property type="entry name" value="Ankyrin_rpt"/>
</dbReference>
<dbReference type="SUPFAM" id="SSF57863">
    <property type="entry name" value="ArfGap/RecO-like zinc finger"/>
    <property type="match status" value="1"/>
</dbReference>
<keyword evidence="6 8" id="KW-0040">ANK repeat</keyword>
<dbReference type="OMA" id="SEEHCID"/>
<dbReference type="Pfam" id="PF00169">
    <property type="entry name" value="PH"/>
    <property type="match status" value="1"/>
</dbReference>
<evidence type="ECO:0000256" key="1">
    <source>
        <dbReference type="ARBA" id="ARBA00022468"/>
    </source>
</evidence>
<accession>A0A161ZW50</accession>
<dbReference type="SUPFAM" id="SSF48403">
    <property type="entry name" value="Ankyrin repeat"/>
    <property type="match status" value="1"/>
</dbReference>
<dbReference type="CDD" id="cd07606">
    <property type="entry name" value="BAR_SFC_plant"/>
    <property type="match status" value="1"/>
</dbReference>
<reference evidence="13" key="2">
    <citation type="submission" date="2022-03" db="EMBL/GenBank/DDBJ databases">
        <title>Draft title - Genomic analysis of global carrot germplasm unveils the trajectory of domestication and the origin of high carotenoid orange carrot.</title>
        <authorList>
            <person name="Iorizzo M."/>
            <person name="Ellison S."/>
            <person name="Senalik D."/>
            <person name="Macko-Podgorni A."/>
            <person name="Grzebelus D."/>
            <person name="Bostan H."/>
            <person name="Rolling W."/>
            <person name="Curaba J."/>
            <person name="Simon P."/>
        </authorList>
    </citation>
    <scope>NUCLEOTIDE SEQUENCE</scope>
    <source>
        <tissue evidence="13">Leaf</tissue>
    </source>
</reference>
<dbReference type="InterPro" id="IPR038508">
    <property type="entry name" value="ArfGAP_dom_sf"/>
</dbReference>
<dbReference type="SUPFAM" id="SSF50729">
    <property type="entry name" value="PH domain-like"/>
    <property type="match status" value="1"/>
</dbReference>
<sequence length="827" mass="93237">MQDEKMHFNKLDDSPMFRQQIQRLEESAETLREKSLKFYKGCRKYADGLGEAYDRILYYASALEIFGGSDDDPICVSFGGPDMTKFAYTLREIATYQEVLRVKLEHGLTAKLFELANDDLQEVKEARRRFDKANVTYDQVREKYLSLRKSTRIDIAAAVEEEMSSARLAFEEARFNLIGALSTVEAKKRFDFLEAFSGTVEAHLRYFKQGYELLHEMEPFMKQVLSNAQHSKEGFIKEQADLSAKIQEYKKNINQDKCPLPGSHQSLNGDGTQPIPRTSQKEIEAVMQSTSEGKVQTIKQGYLSKRSSNLRADWKRRFFVLDSRGMLYYYRKQWSKLSVPGAPSAQKPSETGPGLLSRWLSSHYHGGVHEEKAVARHTVNLMTSTIKVDAEQSDLRFCFRIISPTKNYTLQAESALDQMDWIEKITGVITSLLSFQPLDKFLPCSPTSGSSSPGSPSRQNLQANEEHTCAKNPVSRNVIRTSRSSQQLPYTAKGGKPVDALKSLPGNDKCADCGAPEPEWASLNLGVLICIECSGVHRKIGVHISKVRSLTLDVKVWEPSVITLFLALGNVFTNSIWEGLIQSSKTYQADELPKRFPDFQRHKKFFSKPSHKDHISAKEKFIQAKYAEKRFVHKVKDTRKILSVAHQLWDCVRMNDIKSVYRLIVICEVDINALHGQALPTTFPSLDNIMKLEDQSPNLEGSFDSSSRESFKSSHSSFSSLKENDDEIIDEFLDGCSLLHLACQTADIGMVELLLQHGAHINAPDTRGQTSLHHSIIRGKNVIAKLLLTRGADPLAVDSEGATPLQLYSKCALDDVELLALLQNTRR</sequence>
<keyword evidence="3" id="KW-0677">Repeat</keyword>
<evidence type="ECO:0000256" key="9">
    <source>
        <dbReference type="PROSITE-ProRule" id="PRU00288"/>
    </source>
</evidence>
<dbReference type="CDD" id="cd08204">
    <property type="entry name" value="ArfGap"/>
    <property type="match status" value="1"/>
</dbReference>
<dbReference type="PROSITE" id="PS50088">
    <property type="entry name" value="ANK_REPEAT"/>
    <property type="match status" value="2"/>
</dbReference>
<keyword evidence="14" id="KW-1185">Reference proteome</keyword>
<dbReference type="OrthoDB" id="194358at2759"/>
<dbReference type="PROSITE" id="PS50003">
    <property type="entry name" value="PH_DOMAIN"/>
    <property type="match status" value="1"/>
</dbReference>
<dbReference type="EMBL" id="LNRQ01000006">
    <property type="protein sequence ID" value="KZM91230.1"/>
    <property type="molecule type" value="Genomic_DNA"/>
</dbReference>
<dbReference type="SMART" id="SM00721">
    <property type="entry name" value="BAR"/>
    <property type="match status" value="1"/>
</dbReference>
<dbReference type="SUPFAM" id="SSF103657">
    <property type="entry name" value="BAR/IMD domain-like"/>
    <property type="match status" value="1"/>
</dbReference>
<evidence type="ECO:0000259" key="11">
    <source>
        <dbReference type="PROSITE" id="PS50115"/>
    </source>
</evidence>
<dbReference type="PRINTS" id="PR00405">
    <property type="entry name" value="REVINTRACTNG"/>
</dbReference>
<dbReference type="GO" id="GO:0030139">
    <property type="term" value="C:endocytic vesicle"/>
    <property type="evidence" value="ECO:0007669"/>
    <property type="project" value="EnsemblPlants"/>
</dbReference>
<dbReference type="PROSITE" id="PS50297">
    <property type="entry name" value="ANK_REP_REGION"/>
    <property type="match status" value="2"/>
</dbReference>
<evidence type="ECO:0000256" key="7">
    <source>
        <dbReference type="ARBA" id="ARBA00023054"/>
    </source>
</evidence>
<dbReference type="InterPro" id="IPR035670">
    <property type="entry name" value="AGD1/2/3/4_BAR_plant"/>
</dbReference>
<keyword evidence="1" id="KW-0343">GTPase activation</keyword>
<dbReference type="Proteomes" id="UP000077755">
    <property type="component" value="Chromosome 6"/>
</dbReference>
<dbReference type="PROSITE" id="PS50115">
    <property type="entry name" value="ARFGAP"/>
    <property type="match status" value="1"/>
</dbReference>
<name>A0A161ZW50_DAUCS</name>
<dbReference type="Pfam" id="PF12796">
    <property type="entry name" value="Ank_2"/>
    <property type="match status" value="1"/>
</dbReference>
<dbReference type="FunFam" id="1.10.220.150:FF:000019">
    <property type="entry name" value="ADP-ribosylation factor GTPase-activating protein AGD1"/>
    <property type="match status" value="1"/>
</dbReference>
<dbReference type="InterPro" id="IPR045258">
    <property type="entry name" value="ACAP1/2/3-like"/>
</dbReference>
<feature type="repeat" description="ANK" evidence="8">
    <location>
        <begin position="734"/>
        <end position="766"/>
    </location>
</feature>
<keyword evidence="7" id="KW-0175">Coiled coil</keyword>
<evidence type="ECO:0000256" key="2">
    <source>
        <dbReference type="ARBA" id="ARBA00022723"/>
    </source>
</evidence>
<dbReference type="Gene3D" id="1.20.1270.60">
    <property type="entry name" value="Arfaptin homology (AH) domain/BAR domain"/>
    <property type="match status" value="1"/>
</dbReference>
<gene>
    <name evidence="12" type="ORF">DCAR_021405</name>
    <name evidence="13" type="ORF">DCAR_0624881</name>
</gene>
<keyword evidence="4 9" id="KW-0863">Zinc-finger</keyword>
<evidence type="ECO:0000256" key="8">
    <source>
        <dbReference type="PROSITE-ProRule" id="PRU00023"/>
    </source>
</evidence>
<dbReference type="PANTHER" id="PTHR23180">
    <property type="entry name" value="CENTAURIN/ARF"/>
    <property type="match status" value="1"/>
</dbReference>
<evidence type="ECO:0000256" key="5">
    <source>
        <dbReference type="ARBA" id="ARBA00022833"/>
    </source>
</evidence>
<feature type="domain" description="Arf-GAP" evidence="11">
    <location>
        <begin position="495"/>
        <end position="639"/>
    </location>
</feature>
<dbReference type="InterPro" id="IPR037278">
    <property type="entry name" value="ARFGAP/RecO"/>
</dbReference>
<feature type="domain" description="PH" evidence="10">
    <location>
        <begin position="296"/>
        <end position="430"/>
    </location>
</feature>
<organism evidence="12">
    <name type="scientific">Daucus carota subsp. sativus</name>
    <name type="common">Carrot</name>
    <dbReference type="NCBI Taxonomy" id="79200"/>
    <lineage>
        <taxon>Eukaryota</taxon>
        <taxon>Viridiplantae</taxon>
        <taxon>Streptophyta</taxon>
        <taxon>Embryophyta</taxon>
        <taxon>Tracheophyta</taxon>
        <taxon>Spermatophyta</taxon>
        <taxon>Magnoliopsida</taxon>
        <taxon>eudicotyledons</taxon>
        <taxon>Gunneridae</taxon>
        <taxon>Pentapetalae</taxon>
        <taxon>asterids</taxon>
        <taxon>campanulids</taxon>
        <taxon>Apiales</taxon>
        <taxon>Apiaceae</taxon>
        <taxon>Apioideae</taxon>
        <taxon>Scandiceae</taxon>
        <taxon>Daucinae</taxon>
        <taxon>Daucus</taxon>
        <taxon>Daucus sect. Daucus</taxon>
    </lineage>
</organism>
<protein>
    <submittedName>
        <fullName evidence="12">Uncharacterized protein</fullName>
    </submittedName>
</protein>
<evidence type="ECO:0000313" key="13">
    <source>
        <dbReference type="EMBL" id="WOH05464.1"/>
    </source>
</evidence>
<dbReference type="GO" id="GO:0008270">
    <property type="term" value="F:zinc ion binding"/>
    <property type="evidence" value="ECO:0007669"/>
    <property type="project" value="UniProtKB-KW"/>
</dbReference>
<evidence type="ECO:0000256" key="6">
    <source>
        <dbReference type="ARBA" id="ARBA00023043"/>
    </source>
</evidence>
<dbReference type="STRING" id="79200.A0A161ZW50"/>
<dbReference type="InterPro" id="IPR036770">
    <property type="entry name" value="Ankyrin_rpt-contain_sf"/>
</dbReference>
<dbReference type="SMART" id="SM00105">
    <property type="entry name" value="ArfGap"/>
    <property type="match status" value="1"/>
</dbReference>
<dbReference type="SMART" id="SM00248">
    <property type="entry name" value="ANK"/>
    <property type="match status" value="2"/>
</dbReference>
<dbReference type="CDD" id="cd13250">
    <property type="entry name" value="PH_ACAP"/>
    <property type="match status" value="1"/>
</dbReference>
<dbReference type="InterPro" id="IPR011993">
    <property type="entry name" value="PH-like_dom_sf"/>
</dbReference>
<proteinExistence type="predicted"/>
<dbReference type="Gene3D" id="1.25.40.20">
    <property type="entry name" value="Ankyrin repeat-containing domain"/>
    <property type="match status" value="1"/>
</dbReference>
<feature type="repeat" description="ANK" evidence="8">
    <location>
        <begin position="767"/>
        <end position="799"/>
    </location>
</feature>
<dbReference type="KEGG" id="dcr:108227563"/>
<dbReference type="PANTHER" id="PTHR23180:SF403">
    <property type="entry name" value="ADP-RIBOSYLATION FACTOR GTPASE-ACTIVATING PROTEIN AGD3-LIKE"/>
    <property type="match status" value="1"/>
</dbReference>
<evidence type="ECO:0000313" key="14">
    <source>
        <dbReference type="Proteomes" id="UP000077755"/>
    </source>
</evidence>
<dbReference type="Gramene" id="KZM91230">
    <property type="protein sequence ID" value="KZM91230"/>
    <property type="gene ID" value="DCAR_021405"/>
</dbReference>
<keyword evidence="5" id="KW-0862">Zinc</keyword>
<dbReference type="GO" id="GO:0005886">
    <property type="term" value="C:plasma membrane"/>
    <property type="evidence" value="ECO:0007669"/>
    <property type="project" value="EnsemblPlants"/>
</dbReference>
<dbReference type="GO" id="GO:0007010">
    <property type="term" value="P:cytoskeleton organization"/>
    <property type="evidence" value="ECO:0007669"/>
    <property type="project" value="EnsemblPlants"/>
</dbReference>
<evidence type="ECO:0000256" key="3">
    <source>
        <dbReference type="ARBA" id="ARBA00022737"/>
    </source>
</evidence>
<dbReference type="AlphaFoldDB" id="A0A161ZW50"/>
<dbReference type="SMART" id="SM00233">
    <property type="entry name" value="PH"/>
    <property type="match status" value="1"/>
</dbReference>
<dbReference type="Pfam" id="PF16746">
    <property type="entry name" value="BAR_3"/>
    <property type="match status" value="1"/>
</dbReference>